<dbReference type="PANTHER" id="PTHR46121:SF4">
    <property type="entry name" value="STEROIDOGENIC ACUTE REGULATORY PROTEIN-LIKE"/>
    <property type="match status" value="1"/>
</dbReference>
<protein>
    <submittedName>
        <fullName evidence="2">Steroidogenic acute regulatory protein, mitochondrial</fullName>
    </submittedName>
</protein>
<dbReference type="InterPro" id="IPR023393">
    <property type="entry name" value="START-like_dom_sf"/>
</dbReference>
<dbReference type="GO" id="GO:0031902">
    <property type="term" value="C:late endosome membrane"/>
    <property type="evidence" value="ECO:0007669"/>
    <property type="project" value="TreeGrafter"/>
</dbReference>
<dbReference type="Proteomes" id="UP001054945">
    <property type="component" value="Unassembled WGS sequence"/>
</dbReference>
<dbReference type="InterPro" id="IPR002913">
    <property type="entry name" value="START_lipid-bd_dom"/>
</dbReference>
<name>A0AAV4T0V8_CAEEX</name>
<dbReference type="GO" id="GO:0005765">
    <property type="term" value="C:lysosomal membrane"/>
    <property type="evidence" value="ECO:0007669"/>
    <property type="project" value="TreeGrafter"/>
</dbReference>
<reference evidence="2 3" key="1">
    <citation type="submission" date="2021-06" db="EMBL/GenBank/DDBJ databases">
        <title>Caerostris extrusa draft genome.</title>
        <authorList>
            <person name="Kono N."/>
            <person name="Arakawa K."/>
        </authorList>
    </citation>
    <scope>NUCLEOTIDE SEQUENCE [LARGE SCALE GENOMIC DNA]</scope>
</reference>
<gene>
    <name evidence="2" type="primary">STAR</name>
    <name evidence="2" type="ORF">CEXT_579241</name>
</gene>
<dbReference type="GO" id="GO:0140284">
    <property type="term" value="C:endoplasmic reticulum-endosome membrane contact site"/>
    <property type="evidence" value="ECO:0007669"/>
    <property type="project" value="TreeGrafter"/>
</dbReference>
<dbReference type="SUPFAM" id="SSF55961">
    <property type="entry name" value="Bet v1-like"/>
    <property type="match status" value="1"/>
</dbReference>
<dbReference type="Gene3D" id="3.30.530.20">
    <property type="match status" value="1"/>
</dbReference>
<dbReference type="PRINTS" id="PR00978">
    <property type="entry name" value="STARPROTEIN"/>
</dbReference>
<dbReference type="PROSITE" id="PS50848">
    <property type="entry name" value="START"/>
    <property type="match status" value="1"/>
</dbReference>
<proteinExistence type="predicted"/>
<dbReference type="InterPro" id="IPR000799">
    <property type="entry name" value="StAR-like"/>
</dbReference>
<evidence type="ECO:0000313" key="3">
    <source>
        <dbReference type="Proteomes" id="UP001054945"/>
    </source>
</evidence>
<comment type="caution">
    <text evidence="2">The sequence shown here is derived from an EMBL/GenBank/DDBJ whole genome shotgun (WGS) entry which is preliminary data.</text>
</comment>
<sequence>MLLHMVYDCISILTTDSALHQWMMQFVVHHHKPAMKKNNFREMADRAIVESLRVIESKDWKIEMKGENGVVYSKNLPNIGKVFKYEGIVEIPAEKLNNKLFYNVEKCHEWNNSIEKANVIESIDKNTNVVHFISRNRFFVSSRDFVHLRVWKKKADAFVHSSFSISHPRVPPANYIRAEHRFCTYVMRPIRGEPTKTHLTWLMQVSLKVSFTINQNSLFWDGVPQNITDHAVTYGMIEHLLDIKSSPID</sequence>
<feature type="domain" description="START" evidence="1">
    <location>
        <begin position="56"/>
        <end position="249"/>
    </location>
</feature>
<dbReference type="GO" id="GO:0099044">
    <property type="term" value="P:vesicle tethering to endoplasmic reticulum"/>
    <property type="evidence" value="ECO:0007669"/>
    <property type="project" value="TreeGrafter"/>
</dbReference>
<dbReference type="EMBL" id="BPLR01010387">
    <property type="protein sequence ID" value="GIY39001.1"/>
    <property type="molecule type" value="Genomic_DNA"/>
</dbReference>
<dbReference type="AlphaFoldDB" id="A0AAV4T0V8"/>
<dbReference type="Pfam" id="PF01852">
    <property type="entry name" value="START"/>
    <property type="match status" value="1"/>
</dbReference>
<accession>A0AAV4T0V8</accession>
<organism evidence="2 3">
    <name type="scientific">Caerostris extrusa</name>
    <name type="common">Bark spider</name>
    <name type="synonym">Caerostris bankana</name>
    <dbReference type="NCBI Taxonomy" id="172846"/>
    <lineage>
        <taxon>Eukaryota</taxon>
        <taxon>Metazoa</taxon>
        <taxon>Ecdysozoa</taxon>
        <taxon>Arthropoda</taxon>
        <taxon>Chelicerata</taxon>
        <taxon>Arachnida</taxon>
        <taxon>Araneae</taxon>
        <taxon>Araneomorphae</taxon>
        <taxon>Entelegynae</taxon>
        <taxon>Araneoidea</taxon>
        <taxon>Araneidae</taxon>
        <taxon>Caerostris</taxon>
    </lineage>
</organism>
<dbReference type="GO" id="GO:0008289">
    <property type="term" value="F:lipid binding"/>
    <property type="evidence" value="ECO:0007669"/>
    <property type="project" value="InterPro"/>
</dbReference>
<keyword evidence="3" id="KW-1185">Reference proteome</keyword>
<evidence type="ECO:0000313" key="2">
    <source>
        <dbReference type="EMBL" id="GIY39001.1"/>
    </source>
</evidence>
<dbReference type="GO" id="GO:0005789">
    <property type="term" value="C:endoplasmic reticulum membrane"/>
    <property type="evidence" value="ECO:0007669"/>
    <property type="project" value="TreeGrafter"/>
</dbReference>
<evidence type="ECO:0000259" key="1">
    <source>
        <dbReference type="PROSITE" id="PS50848"/>
    </source>
</evidence>
<dbReference type="SMART" id="SM00234">
    <property type="entry name" value="START"/>
    <property type="match status" value="1"/>
</dbReference>
<dbReference type="InterPro" id="IPR051869">
    <property type="entry name" value="STARD3"/>
</dbReference>
<dbReference type="PANTHER" id="PTHR46121">
    <property type="entry name" value="STEROIDOGENIC ACUTE REGULATORY PROTEIN-LIKE"/>
    <property type="match status" value="1"/>
</dbReference>